<dbReference type="AlphaFoldDB" id="A0A7J8Y217"/>
<sequence length="66" mass="7639">KLVPLEDLASCDLWQSTLNKVSRARSLNLLTNLHDHLIYLTYNILALSKLRCFMDSSNKLYTLNDQ</sequence>
<protein>
    <submittedName>
        <fullName evidence="1">Uncharacterized protein</fullName>
    </submittedName>
</protein>
<evidence type="ECO:0000313" key="2">
    <source>
        <dbReference type="Proteomes" id="UP000593577"/>
    </source>
</evidence>
<dbReference type="Proteomes" id="UP000593577">
    <property type="component" value="Unassembled WGS sequence"/>
</dbReference>
<gene>
    <name evidence="1" type="ORF">Goari_003980</name>
</gene>
<dbReference type="EMBL" id="JABFAA010000010">
    <property type="protein sequence ID" value="MBA0693618.1"/>
    <property type="molecule type" value="Genomic_DNA"/>
</dbReference>
<feature type="non-terminal residue" evidence="1">
    <location>
        <position position="1"/>
    </location>
</feature>
<keyword evidence="2" id="KW-1185">Reference proteome</keyword>
<comment type="caution">
    <text evidence="1">The sequence shown here is derived from an EMBL/GenBank/DDBJ whole genome shotgun (WGS) entry which is preliminary data.</text>
</comment>
<feature type="non-terminal residue" evidence="1">
    <location>
        <position position="66"/>
    </location>
</feature>
<name>A0A7J8Y217_GOSAI</name>
<reference evidence="1 2" key="1">
    <citation type="journal article" date="2019" name="Genome Biol. Evol.">
        <title>Insights into the evolution of the New World diploid cottons (Gossypium, subgenus Houzingenia) based on genome sequencing.</title>
        <authorList>
            <person name="Grover C.E."/>
            <person name="Arick M.A. 2nd"/>
            <person name="Thrash A."/>
            <person name="Conover J.L."/>
            <person name="Sanders W.S."/>
            <person name="Peterson D.G."/>
            <person name="Frelichowski J.E."/>
            <person name="Scheffler J.A."/>
            <person name="Scheffler B.E."/>
            <person name="Wendel J.F."/>
        </authorList>
    </citation>
    <scope>NUCLEOTIDE SEQUENCE [LARGE SCALE GENOMIC DNA]</scope>
    <source>
        <strain evidence="1">185</strain>
        <tissue evidence="1">Leaf</tissue>
    </source>
</reference>
<proteinExistence type="predicted"/>
<accession>A0A7J8Y217</accession>
<evidence type="ECO:0000313" key="1">
    <source>
        <dbReference type="EMBL" id="MBA0693618.1"/>
    </source>
</evidence>
<organism evidence="1 2">
    <name type="scientific">Gossypium aridum</name>
    <name type="common">American cotton</name>
    <name type="synonym">Erioxylum aridum</name>
    <dbReference type="NCBI Taxonomy" id="34290"/>
    <lineage>
        <taxon>Eukaryota</taxon>
        <taxon>Viridiplantae</taxon>
        <taxon>Streptophyta</taxon>
        <taxon>Embryophyta</taxon>
        <taxon>Tracheophyta</taxon>
        <taxon>Spermatophyta</taxon>
        <taxon>Magnoliopsida</taxon>
        <taxon>eudicotyledons</taxon>
        <taxon>Gunneridae</taxon>
        <taxon>Pentapetalae</taxon>
        <taxon>rosids</taxon>
        <taxon>malvids</taxon>
        <taxon>Malvales</taxon>
        <taxon>Malvaceae</taxon>
        <taxon>Malvoideae</taxon>
        <taxon>Gossypium</taxon>
    </lineage>
</organism>